<name>A0AA94LLW4_9BACT</name>
<gene>
    <name evidence="1" type="ORF">SAMN06265364_1415</name>
</gene>
<comment type="caution">
    <text evidence="1">The sequence shown here is derived from an EMBL/GenBank/DDBJ whole genome shotgun (WGS) entry which is preliminary data.</text>
</comment>
<dbReference type="AlphaFoldDB" id="A0AA94LLW4"/>
<keyword evidence="2" id="KW-1185">Reference proteome</keyword>
<sequence length="58" mass="6558">MQALYLSLSLRGTMTCVFILLQDLKLKYIYNCLALASENNHKSGTSKEKFNPYAISVL</sequence>
<evidence type="ECO:0000313" key="1">
    <source>
        <dbReference type="EMBL" id="SNS09827.1"/>
    </source>
</evidence>
<evidence type="ECO:0000313" key="2">
    <source>
        <dbReference type="Proteomes" id="UP000198427"/>
    </source>
</evidence>
<protein>
    <submittedName>
        <fullName evidence="1">Uncharacterized protein</fullName>
    </submittedName>
</protein>
<organism evidence="1 2">
    <name type="scientific">Prevotella jejuni</name>
    <dbReference type="NCBI Taxonomy" id="1177574"/>
    <lineage>
        <taxon>Bacteria</taxon>
        <taxon>Pseudomonadati</taxon>
        <taxon>Bacteroidota</taxon>
        <taxon>Bacteroidia</taxon>
        <taxon>Bacteroidales</taxon>
        <taxon>Prevotellaceae</taxon>
        <taxon>Prevotella</taxon>
    </lineage>
</organism>
<proteinExistence type="predicted"/>
<dbReference type="EMBL" id="FZNZ01000041">
    <property type="protein sequence ID" value="SNS09827.1"/>
    <property type="molecule type" value="Genomic_DNA"/>
</dbReference>
<accession>A0AA94LLW4</accession>
<reference evidence="1 2" key="1">
    <citation type="submission" date="2017-06" db="EMBL/GenBank/DDBJ databases">
        <authorList>
            <person name="Varghese N."/>
            <person name="Submissions S."/>
        </authorList>
    </citation>
    <scope>NUCLEOTIDE SEQUENCE [LARGE SCALE GENOMIC DNA]</scope>
    <source>
        <strain evidence="1 2">DSM 26989</strain>
    </source>
</reference>
<dbReference type="Proteomes" id="UP000198427">
    <property type="component" value="Unassembled WGS sequence"/>
</dbReference>